<dbReference type="Proteomes" id="UP000193689">
    <property type="component" value="Unassembled WGS sequence"/>
</dbReference>
<dbReference type="AlphaFoldDB" id="A0A1Y2E4W5"/>
<gene>
    <name evidence="9" type="ORF">BCR38DRAFT_367348</name>
</gene>
<dbReference type="InParanoid" id="A0A1Y2E4W5"/>
<dbReference type="RefSeq" id="XP_040717555.1">
    <property type="nucleotide sequence ID" value="XM_040857244.1"/>
</dbReference>
<feature type="transmembrane region" description="Helical" evidence="7">
    <location>
        <begin position="156"/>
        <end position="177"/>
    </location>
</feature>
<evidence type="ECO:0000259" key="8">
    <source>
        <dbReference type="PROSITE" id="PS50850"/>
    </source>
</evidence>
<keyword evidence="2" id="KW-0813">Transport</keyword>
<dbReference type="InterPro" id="IPR020846">
    <property type="entry name" value="MFS_dom"/>
</dbReference>
<feature type="transmembrane region" description="Helical" evidence="7">
    <location>
        <begin position="189"/>
        <end position="211"/>
    </location>
</feature>
<reference evidence="9 10" key="1">
    <citation type="submission" date="2016-07" db="EMBL/GenBank/DDBJ databases">
        <title>Pervasive Adenine N6-methylation of Active Genes in Fungi.</title>
        <authorList>
            <consortium name="DOE Joint Genome Institute"/>
            <person name="Mondo S.J."/>
            <person name="Dannebaum R.O."/>
            <person name="Kuo R.C."/>
            <person name="Labutti K."/>
            <person name="Haridas S."/>
            <person name="Kuo A."/>
            <person name="Salamov A."/>
            <person name="Ahrendt S.R."/>
            <person name="Lipzen A."/>
            <person name="Sullivan W."/>
            <person name="Andreopoulos W.B."/>
            <person name="Clum A."/>
            <person name="Lindquist E."/>
            <person name="Daum C."/>
            <person name="Ramamoorthy G.K."/>
            <person name="Gryganskyi A."/>
            <person name="Culley D."/>
            <person name="Magnuson J.K."/>
            <person name="James T.Y."/>
            <person name="O'Malley M.A."/>
            <person name="Stajich J.E."/>
            <person name="Spatafora J.W."/>
            <person name="Visel A."/>
            <person name="Grigoriev I.V."/>
        </authorList>
    </citation>
    <scope>NUCLEOTIDE SEQUENCE [LARGE SCALE GENOMIC DNA]</scope>
    <source>
        <strain evidence="9 10">CBS 129021</strain>
    </source>
</reference>
<feature type="domain" description="Major facilitator superfamily (MFS) profile" evidence="8">
    <location>
        <begin position="60"/>
        <end position="476"/>
    </location>
</feature>
<dbReference type="OrthoDB" id="6730379at2759"/>
<protein>
    <submittedName>
        <fullName evidence="9">Major facilitator superfamily domain-containing protein</fullName>
    </submittedName>
</protein>
<evidence type="ECO:0000256" key="3">
    <source>
        <dbReference type="ARBA" id="ARBA00022692"/>
    </source>
</evidence>
<evidence type="ECO:0000256" key="4">
    <source>
        <dbReference type="ARBA" id="ARBA00022989"/>
    </source>
</evidence>
<evidence type="ECO:0000256" key="5">
    <source>
        <dbReference type="ARBA" id="ARBA00023136"/>
    </source>
</evidence>
<keyword evidence="10" id="KW-1185">Reference proteome</keyword>
<dbReference type="PANTHER" id="PTHR43791">
    <property type="entry name" value="PERMEASE-RELATED"/>
    <property type="match status" value="1"/>
</dbReference>
<feature type="transmembrane region" description="Helical" evidence="7">
    <location>
        <begin position="356"/>
        <end position="375"/>
    </location>
</feature>
<dbReference type="GO" id="GO:0022857">
    <property type="term" value="F:transmembrane transporter activity"/>
    <property type="evidence" value="ECO:0007669"/>
    <property type="project" value="InterPro"/>
</dbReference>
<feature type="transmembrane region" description="Helical" evidence="7">
    <location>
        <begin position="217"/>
        <end position="238"/>
    </location>
</feature>
<dbReference type="EMBL" id="MCFJ01000005">
    <property type="protein sequence ID" value="ORY66591.1"/>
    <property type="molecule type" value="Genomic_DNA"/>
</dbReference>
<feature type="transmembrane region" description="Helical" evidence="7">
    <location>
        <begin position="445"/>
        <end position="470"/>
    </location>
</feature>
<evidence type="ECO:0000256" key="6">
    <source>
        <dbReference type="ARBA" id="ARBA00037968"/>
    </source>
</evidence>
<organism evidence="9 10">
    <name type="scientific">Pseudomassariella vexata</name>
    <dbReference type="NCBI Taxonomy" id="1141098"/>
    <lineage>
        <taxon>Eukaryota</taxon>
        <taxon>Fungi</taxon>
        <taxon>Dikarya</taxon>
        <taxon>Ascomycota</taxon>
        <taxon>Pezizomycotina</taxon>
        <taxon>Sordariomycetes</taxon>
        <taxon>Xylariomycetidae</taxon>
        <taxon>Amphisphaeriales</taxon>
        <taxon>Pseudomassariaceae</taxon>
        <taxon>Pseudomassariella</taxon>
    </lineage>
</organism>
<dbReference type="GO" id="GO:0016020">
    <property type="term" value="C:membrane"/>
    <property type="evidence" value="ECO:0007669"/>
    <property type="project" value="UniProtKB-SubCell"/>
</dbReference>
<feature type="transmembrane region" description="Helical" evidence="7">
    <location>
        <begin position="97"/>
        <end position="115"/>
    </location>
</feature>
<dbReference type="FunFam" id="1.20.1250.20:FF:000064">
    <property type="entry name" value="MFS allantoate transporter"/>
    <property type="match status" value="1"/>
</dbReference>
<dbReference type="InterPro" id="IPR011701">
    <property type="entry name" value="MFS"/>
</dbReference>
<accession>A0A1Y2E4W5</accession>
<keyword evidence="5 7" id="KW-0472">Membrane</keyword>
<dbReference type="InterPro" id="IPR036259">
    <property type="entry name" value="MFS_trans_sf"/>
</dbReference>
<evidence type="ECO:0000256" key="7">
    <source>
        <dbReference type="SAM" id="Phobius"/>
    </source>
</evidence>
<sequence>MDEKQLQVPTAPNPIKTTTKIRETFSRDLDDAYELYRRQDSTDIDPDEARRVLKKIDWHVLPILMMTYMLQFLDKSSINFASVYGLKQGTNLHGQDYSWLSSIFYFGYLFAQYPAGYLLQRLPIGKFIGSTAIGWGILVITTPACSSFAGIATNRFLLGVTEAVVNPGFVLIMAMWYKQQEQPLRLVTYYSMNGVAGIFGGLLGYAIGHITSGLPQWMYVFLIFGSISLTWGIGFVFLMPDIPSSARFLTEAEKVVAVERVAANRQGVKNHHFKRYQMWQAVRDPKTWILLVMSIAAQIPNAAQTSFTSIVLETFGFDVLETQYMQIPGSVIQIVSLLASGYISSRFPNMRCVTMLVGNTICVICGAALVGLSPGPDGTDNKWGRLVALWLCSFQSVGFSMSLTMVSSNVAGYTKKQITGAFLFVGYCIGNIIGPQTFINNEAPFYHSAYIAILIGYSVKTVMVVVLYLFMWSVNKKRDREAATSGHLTAEEEKAAIEAGMQDVTEIDNKGFRYVL</sequence>
<feature type="transmembrane region" description="Helical" evidence="7">
    <location>
        <begin position="127"/>
        <end position="150"/>
    </location>
</feature>
<dbReference type="PANTHER" id="PTHR43791:SF70">
    <property type="entry name" value="MAJOR FACILITATOR SUPERFAMILY (MFS) PROFILE DOMAIN-CONTAINING PROTEIN"/>
    <property type="match status" value="1"/>
</dbReference>
<dbReference type="GeneID" id="63773456"/>
<evidence type="ECO:0000256" key="1">
    <source>
        <dbReference type="ARBA" id="ARBA00004141"/>
    </source>
</evidence>
<keyword evidence="3 7" id="KW-0812">Transmembrane</keyword>
<feature type="transmembrane region" description="Helical" evidence="7">
    <location>
        <begin position="418"/>
        <end position="439"/>
    </location>
</feature>
<feature type="transmembrane region" description="Helical" evidence="7">
    <location>
        <begin position="324"/>
        <end position="344"/>
    </location>
</feature>
<evidence type="ECO:0000313" key="10">
    <source>
        <dbReference type="Proteomes" id="UP000193689"/>
    </source>
</evidence>
<proteinExistence type="inferred from homology"/>
<dbReference type="Pfam" id="PF07690">
    <property type="entry name" value="MFS_1"/>
    <property type="match status" value="1"/>
</dbReference>
<dbReference type="CDD" id="cd17327">
    <property type="entry name" value="MFS_FEN2_like"/>
    <property type="match status" value="1"/>
</dbReference>
<comment type="caution">
    <text evidence="9">The sequence shown here is derived from an EMBL/GenBank/DDBJ whole genome shotgun (WGS) entry which is preliminary data.</text>
</comment>
<dbReference type="SUPFAM" id="SSF103473">
    <property type="entry name" value="MFS general substrate transporter"/>
    <property type="match status" value="1"/>
</dbReference>
<evidence type="ECO:0000256" key="2">
    <source>
        <dbReference type="ARBA" id="ARBA00022448"/>
    </source>
</evidence>
<evidence type="ECO:0000313" key="9">
    <source>
        <dbReference type="EMBL" id="ORY66591.1"/>
    </source>
</evidence>
<keyword evidence="4 7" id="KW-1133">Transmembrane helix</keyword>
<dbReference type="PROSITE" id="PS50850">
    <property type="entry name" value="MFS"/>
    <property type="match status" value="1"/>
</dbReference>
<dbReference type="Gene3D" id="1.20.1250.20">
    <property type="entry name" value="MFS general substrate transporter like domains"/>
    <property type="match status" value="2"/>
</dbReference>
<comment type="subcellular location">
    <subcellularLocation>
        <location evidence="1">Membrane</location>
        <topology evidence="1">Multi-pass membrane protein</topology>
    </subcellularLocation>
</comment>
<name>A0A1Y2E4W5_9PEZI</name>
<feature type="transmembrane region" description="Helical" evidence="7">
    <location>
        <begin position="387"/>
        <end position="406"/>
    </location>
</feature>
<comment type="similarity">
    <text evidence="6">Belongs to the major facilitator superfamily. Allantoate permease family.</text>
</comment>